<dbReference type="InterPro" id="IPR003399">
    <property type="entry name" value="Mce/MlaD"/>
</dbReference>
<protein>
    <submittedName>
        <fullName evidence="2">Mce family protein MceF</fullName>
    </submittedName>
</protein>
<dbReference type="PATRIC" id="fig|1415166.3.peg.3761"/>
<name>W5TMJ9_9NOCA</name>
<dbReference type="eggNOG" id="COG1463">
    <property type="taxonomic scope" value="Bacteria"/>
</dbReference>
<proteinExistence type="predicted"/>
<dbReference type="PANTHER" id="PTHR33371">
    <property type="entry name" value="INTERMEMBRANE PHOSPHOLIPID TRANSPORT SYSTEM BINDING PROTEIN MLAD-RELATED"/>
    <property type="match status" value="1"/>
</dbReference>
<gene>
    <name evidence="2" type="primary">mce8F</name>
    <name evidence="2" type="ORF">NONO_c36640</name>
</gene>
<organism evidence="2 3">
    <name type="scientific">Nocardia nova SH22a</name>
    <dbReference type="NCBI Taxonomy" id="1415166"/>
    <lineage>
        <taxon>Bacteria</taxon>
        <taxon>Bacillati</taxon>
        <taxon>Actinomycetota</taxon>
        <taxon>Actinomycetes</taxon>
        <taxon>Mycobacteriales</taxon>
        <taxon>Nocardiaceae</taxon>
        <taxon>Nocardia</taxon>
    </lineage>
</organism>
<dbReference type="GO" id="GO:0005576">
    <property type="term" value="C:extracellular region"/>
    <property type="evidence" value="ECO:0007669"/>
    <property type="project" value="TreeGrafter"/>
</dbReference>
<dbReference type="EMBL" id="CP006850">
    <property type="protein sequence ID" value="AHH18451.1"/>
    <property type="molecule type" value="Genomic_DNA"/>
</dbReference>
<evidence type="ECO:0000313" key="3">
    <source>
        <dbReference type="Proteomes" id="UP000019150"/>
    </source>
</evidence>
<keyword evidence="3" id="KW-1185">Reference proteome</keyword>
<dbReference type="Pfam" id="PF02470">
    <property type="entry name" value="MlaD"/>
    <property type="match status" value="1"/>
</dbReference>
<dbReference type="KEGG" id="nno:NONO_c36640"/>
<dbReference type="InterPro" id="IPR052336">
    <property type="entry name" value="MlaD_Phospholipid_Transporter"/>
</dbReference>
<dbReference type="AlphaFoldDB" id="W5TMJ9"/>
<reference evidence="2 3" key="1">
    <citation type="journal article" date="2014" name="Appl. Environ. Microbiol.">
        <title>Insights into the Microbial Degradation of Rubber and Gutta-Percha by Analysis of the Complete Genome of Nocardia nova SH22a.</title>
        <authorList>
            <person name="Luo Q."/>
            <person name="Hiessl S."/>
            <person name="Poehlein A."/>
            <person name="Daniel R."/>
            <person name="Steinbuchel A."/>
        </authorList>
    </citation>
    <scope>NUCLEOTIDE SEQUENCE [LARGE SCALE GENOMIC DNA]</scope>
    <source>
        <strain evidence="2">SH22a</strain>
    </source>
</reference>
<dbReference type="HOGENOM" id="CLU_066442_1_0_11"/>
<dbReference type="RefSeq" id="WP_025349888.1">
    <property type="nucleotide sequence ID" value="NZ_CP006850.1"/>
</dbReference>
<feature type="domain" description="Mce/MlaD" evidence="1">
    <location>
        <begin position="39"/>
        <end position="113"/>
    </location>
</feature>
<dbReference type="Proteomes" id="UP000019150">
    <property type="component" value="Chromosome"/>
</dbReference>
<dbReference type="OrthoDB" id="4371474at2"/>
<dbReference type="PANTHER" id="PTHR33371:SF16">
    <property type="entry name" value="MCE-FAMILY PROTEIN MCE3F"/>
    <property type="match status" value="1"/>
</dbReference>
<dbReference type="STRING" id="1415166.NONO_c36640"/>
<evidence type="ECO:0000313" key="2">
    <source>
        <dbReference type="EMBL" id="AHH18451.1"/>
    </source>
</evidence>
<evidence type="ECO:0000259" key="1">
    <source>
        <dbReference type="Pfam" id="PF02470"/>
    </source>
</evidence>
<accession>W5TMJ9</accession>
<sequence length="325" mass="34002">MSRAATTVSLAAIAAILVFGCAYLTFGVAKVDWPPRSARTATVLLPDSGGLVPRSKVLLSGIQIGHVTTVSRGSSGVDVSIQLDGEHRAPAAGPVRIENLSALGEPYLEFTPPDAAGPYLPDGARIQASRVRLPASIPDLAAQTTALLQQVDPEVVESVVHTFGQAFAGTDAVMPELGRSTQLLAATLLSRTDTIRKMLVDLQAHADDMEWAGPALTGAAEPWGAFGPKVSDVIGSFSKIIQQGDVPRDYLVDKPDEIGLVPLLDQLSQRITKLGPDLSALLPVLAQPVASSTNMLRQLDISALISQALAATSADGALQLQINVK</sequence>
<dbReference type="PROSITE" id="PS51257">
    <property type="entry name" value="PROKAR_LIPOPROTEIN"/>
    <property type="match status" value="1"/>
</dbReference>